<dbReference type="EMBL" id="JADEWL010000043">
    <property type="protein sequence ID" value="MBE9213846.1"/>
    <property type="molecule type" value="Genomic_DNA"/>
</dbReference>
<dbReference type="RefSeq" id="WP_193921098.1">
    <property type="nucleotide sequence ID" value="NZ_JADEWL010000043.1"/>
</dbReference>
<name>A0A8J7F0R2_9CYAN</name>
<evidence type="ECO:0000313" key="2">
    <source>
        <dbReference type="Proteomes" id="UP000620559"/>
    </source>
</evidence>
<dbReference type="Gene3D" id="6.10.250.2100">
    <property type="match status" value="1"/>
</dbReference>
<accession>A0A8J7F0R2</accession>
<dbReference type="Pfam" id="PF18506">
    <property type="entry name" value="RelB-like"/>
    <property type="match status" value="1"/>
</dbReference>
<dbReference type="Proteomes" id="UP000620559">
    <property type="component" value="Unassembled WGS sequence"/>
</dbReference>
<organism evidence="1 2">
    <name type="scientific">Plectonema cf. radiosum LEGE 06105</name>
    <dbReference type="NCBI Taxonomy" id="945769"/>
    <lineage>
        <taxon>Bacteria</taxon>
        <taxon>Bacillati</taxon>
        <taxon>Cyanobacteriota</taxon>
        <taxon>Cyanophyceae</taxon>
        <taxon>Oscillatoriophycideae</taxon>
        <taxon>Oscillatoriales</taxon>
        <taxon>Microcoleaceae</taxon>
        <taxon>Plectonema</taxon>
    </lineage>
</organism>
<reference evidence="1" key="1">
    <citation type="submission" date="2020-10" db="EMBL/GenBank/DDBJ databases">
        <authorList>
            <person name="Castelo-Branco R."/>
            <person name="Eusebio N."/>
            <person name="Adriana R."/>
            <person name="Vieira A."/>
            <person name="Brugerolle De Fraissinette N."/>
            <person name="Rezende De Castro R."/>
            <person name="Schneider M.P."/>
            <person name="Vasconcelos V."/>
            <person name="Leao P.N."/>
        </authorList>
    </citation>
    <scope>NUCLEOTIDE SEQUENCE</scope>
    <source>
        <strain evidence="1">LEGE 06105</strain>
    </source>
</reference>
<proteinExistence type="predicted"/>
<comment type="caution">
    <text evidence="1">The sequence shown here is derived from an EMBL/GenBank/DDBJ whole genome shotgun (WGS) entry which is preliminary data.</text>
</comment>
<keyword evidence="2" id="KW-1185">Reference proteome</keyword>
<dbReference type="InterPro" id="IPR049537">
    <property type="entry name" value="RelB-like"/>
</dbReference>
<protein>
    <submittedName>
        <fullName evidence="1">Uncharacterized protein</fullName>
    </submittedName>
</protein>
<gene>
    <name evidence="1" type="ORF">IQ247_14425</name>
</gene>
<sequence>MQADKYPFAKEFITDTEGNIRKVVIDFSDYQRIVEAIEDKVLILAMKEVEGEERLSKEEALKYLASLETEDM</sequence>
<evidence type="ECO:0000313" key="1">
    <source>
        <dbReference type="EMBL" id="MBE9213846.1"/>
    </source>
</evidence>
<dbReference type="AlphaFoldDB" id="A0A8J7F0R2"/>